<dbReference type="GO" id="GO:0003700">
    <property type="term" value="F:DNA-binding transcription factor activity"/>
    <property type="evidence" value="ECO:0007669"/>
    <property type="project" value="TreeGrafter"/>
</dbReference>
<evidence type="ECO:0000256" key="5">
    <source>
        <dbReference type="PROSITE-ProRule" id="PRU00335"/>
    </source>
</evidence>
<dbReference type="PRINTS" id="PR00400">
    <property type="entry name" value="TETREPRESSOR"/>
</dbReference>
<organism evidence="7 8">
    <name type="scientific">Streptomyces mobaraensis</name>
    <name type="common">Streptoverticillium mobaraense</name>
    <dbReference type="NCBI Taxonomy" id="35621"/>
    <lineage>
        <taxon>Bacteria</taxon>
        <taxon>Bacillati</taxon>
        <taxon>Actinomycetota</taxon>
        <taxon>Actinomycetes</taxon>
        <taxon>Kitasatosporales</taxon>
        <taxon>Streptomycetaceae</taxon>
        <taxon>Streptomyces</taxon>
    </lineage>
</organism>
<proteinExistence type="predicted"/>
<feature type="domain" description="HTH tetR-type" evidence="6">
    <location>
        <begin position="14"/>
        <end position="74"/>
    </location>
</feature>
<dbReference type="OrthoDB" id="3818006at2"/>
<keyword evidence="3 5" id="KW-0238">DNA-binding</keyword>
<dbReference type="EMBL" id="VOKX01000127">
    <property type="protein sequence ID" value="KAB7833789.1"/>
    <property type="molecule type" value="Genomic_DNA"/>
</dbReference>
<evidence type="ECO:0000256" key="2">
    <source>
        <dbReference type="ARBA" id="ARBA00023015"/>
    </source>
</evidence>
<dbReference type="Pfam" id="PF02909">
    <property type="entry name" value="TetR_C_1"/>
    <property type="match status" value="1"/>
</dbReference>
<evidence type="ECO:0000259" key="6">
    <source>
        <dbReference type="PROSITE" id="PS50977"/>
    </source>
</evidence>
<dbReference type="GO" id="GO:0000976">
    <property type="term" value="F:transcription cis-regulatory region binding"/>
    <property type="evidence" value="ECO:0007669"/>
    <property type="project" value="TreeGrafter"/>
</dbReference>
<keyword evidence="4" id="KW-0804">Transcription</keyword>
<dbReference type="GO" id="GO:0045892">
    <property type="term" value="P:negative regulation of DNA-templated transcription"/>
    <property type="evidence" value="ECO:0007669"/>
    <property type="project" value="InterPro"/>
</dbReference>
<dbReference type="AlphaFoldDB" id="A0A5N5VY65"/>
<dbReference type="Gene3D" id="1.10.10.60">
    <property type="entry name" value="Homeodomain-like"/>
    <property type="match status" value="1"/>
</dbReference>
<dbReference type="PANTHER" id="PTHR30055">
    <property type="entry name" value="HTH-TYPE TRANSCRIPTIONAL REGULATOR RUTR"/>
    <property type="match status" value="1"/>
</dbReference>
<dbReference type="InterPro" id="IPR004111">
    <property type="entry name" value="Repressor_TetR_C"/>
</dbReference>
<protein>
    <submittedName>
        <fullName evidence="7">TetR family transcriptional regulator</fullName>
    </submittedName>
</protein>
<dbReference type="SUPFAM" id="SSF48498">
    <property type="entry name" value="Tetracyclin repressor-like, C-terminal domain"/>
    <property type="match status" value="1"/>
</dbReference>
<evidence type="ECO:0000256" key="1">
    <source>
        <dbReference type="ARBA" id="ARBA00022491"/>
    </source>
</evidence>
<gene>
    <name evidence="7" type="ORF">FRZ00_32175</name>
</gene>
<dbReference type="GO" id="GO:0046677">
    <property type="term" value="P:response to antibiotic"/>
    <property type="evidence" value="ECO:0007669"/>
    <property type="project" value="InterPro"/>
</dbReference>
<name>A0A5N5VY65_STRMB</name>
<dbReference type="Gene3D" id="1.10.357.10">
    <property type="entry name" value="Tetracycline Repressor, domain 2"/>
    <property type="match status" value="1"/>
</dbReference>
<keyword evidence="2" id="KW-0805">Transcription regulation</keyword>
<sequence>MTKKQGTADRSKVGITLDQVVGAAFDVLDRGGIGKLSTRAIAAELGVSMNTVMWHIRSKDRLLDAMAEAVVGEVGLEGLPEEWEERAAELMGRLRRAMLGHRDGASLVAGTFPAEPRTLAFADRLLTALLRGCPDRRTAAWTAWNLFYFTLGLVQEEQAVPATGARDRLRAGVADARRFPGLGAALEDFLSVDFEERFRFGIGQILRAAAVPAAAEGPPGQGRGISR</sequence>
<keyword evidence="8" id="KW-1185">Reference proteome</keyword>
<dbReference type="Proteomes" id="UP000327000">
    <property type="component" value="Unassembled WGS sequence"/>
</dbReference>
<dbReference type="PROSITE" id="PS50977">
    <property type="entry name" value="HTH_TETR_2"/>
    <property type="match status" value="1"/>
</dbReference>
<reference evidence="7 8" key="1">
    <citation type="journal article" date="2019" name="Microb. Cell Fact.">
        <title>Exploring novel herbicidin analogues by transcriptional regulator overexpression and MS/MS molecular networking.</title>
        <authorList>
            <person name="Shi Y."/>
            <person name="Gu R."/>
            <person name="Li Y."/>
            <person name="Wang X."/>
            <person name="Ren W."/>
            <person name="Li X."/>
            <person name="Wang L."/>
            <person name="Xie Y."/>
            <person name="Hong B."/>
        </authorList>
    </citation>
    <scope>NUCLEOTIDE SEQUENCE [LARGE SCALE GENOMIC DNA]</scope>
    <source>
        <strain evidence="7 8">US-43</strain>
    </source>
</reference>
<feature type="DNA-binding region" description="H-T-H motif" evidence="5">
    <location>
        <begin position="37"/>
        <end position="56"/>
    </location>
</feature>
<comment type="caution">
    <text evidence="7">The sequence shown here is derived from an EMBL/GenBank/DDBJ whole genome shotgun (WGS) entry which is preliminary data.</text>
</comment>
<dbReference type="InterPro" id="IPR001647">
    <property type="entry name" value="HTH_TetR"/>
</dbReference>
<dbReference type="InterPro" id="IPR003012">
    <property type="entry name" value="Tet_transcr_reg_TetR"/>
</dbReference>
<dbReference type="RefSeq" id="WP_004940606.1">
    <property type="nucleotide sequence ID" value="NZ_JBFADJ010000052.1"/>
</dbReference>
<dbReference type="Pfam" id="PF00440">
    <property type="entry name" value="TetR_N"/>
    <property type="match status" value="1"/>
</dbReference>
<dbReference type="PANTHER" id="PTHR30055:SF151">
    <property type="entry name" value="TRANSCRIPTIONAL REGULATORY PROTEIN"/>
    <property type="match status" value="1"/>
</dbReference>
<dbReference type="InterPro" id="IPR036271">
    <property type="entry name" value="Tet_transcr_reg_TetR-rel_C_sf"/>
</dbReference>
<dbReference type="InterPro" id="IPR050109">
    <property type="entry name" value="HTH-type_TetR-like_transc_reg"/>
</dbReference>
<dbReference type="InterPro" id="IPR009057">
    <property type="entry name" value="Homeodomain-like_sf"/>
</dbReference>
<keyword evidence="1" id="KW-0678">Repressor</keyword>
<evidence type="ECO:0000313" key="7">
    <source>
        <dbReference type="EMBL" id="KAB7833789.1"/>
    </source>
</evidence>
<dbReference type="SUPFAM" id="SSF46689">
    <property type="entry name" value="Homeodomain-like"/>
    <property type="match status" value="1"/>
</dbReference>
<evidence type="ECO:0000256" key="3">
    <source>
        <dbReference type="ARBA" id="ARBA00023125"/>
    </source>
</evidence>
<evidence type="ECO:0000313" key="8">
    <source>
        <dbReference type="Proteomes" id="UP000327000"/>
    </source>
</evidence>
<accession>A0A5N5VY65</accession>
<evidence type="ECO:0000256" key="4">
    <source>
        <dbReference type="ARBA" id="ARBA00023163"/>
    </source>
</evidence>